<keyword evidence="5" id="KW-1185">Reference proteome</keyword>
<reference evidence="4 5" key="1">
    <citation type="journal article" date="2006" name="Int. J. Syst. Evol. Microbiol.">
        <title>Chryseobacterium hispanicum sp. nov., isolated from the drinking water distribution system of Sevilla, Spain.</title>
        <authorList>
            <person name="Gallego V."/>
            <person name="Garcia M.T."/>
            <person name="Ventosa A."/>
        </authorList>
    </citation>
    <scope>NUCLEOTIDE SEQUENCE [LARGE SCALE GENOMIC DNA]</scope>
    <source>
        <strain evidence="4 5">KCTC 22104</strain>
    </source>
</reference>
<feature type="domain" description="HTH araC/xylS-type" evidence="3">
    <location>
        <begin position="223"/>
        <end position="327"/>
    </location>
</feature>
<evidence type="ECO:0000313" key="4">
    <source>
        <dbReference type="EMBL" id="REC69154.1"/>
    </source>
</evidence>
<proteinExistence type="predicted"/>
<dbReference type="GO" id="GO:0003700">
    <property type="term" value="F:DNA-binding transcription factor activity"/>
    <property type="evidence" value="ECO:0007669"/>
    <property type="project" value="InterPro"/>
</dbReference>
<evidence type="ECO:0000259" key="3">
    <source>
        <dbReference type="PROSITE" id="PS01124"/>
    </source>
</evidence>
<dbReference type="EMBL" id="QNUG01000029">
    <property type="protein sequence ID" value="REC69154.1"/>
    <property type="molecule type" value="Genomic_DNA"/>
</dbReference>
<keyword evidence="2" id="KW-0812">Transmembrane</keyword>
<comment type="caution">
    <text evidence="4">The sequence shown here is derived from an EMBL/GenBank/DDBJ whole genome shotgun (WGS) entry which is preliminary data.</text>
</comment>
<dbReference type="AlphaFoldDB" id="A0A3D9CTV1"/>
<name>A0A3D9CTV1_9FLAO</name>
<dbReference type="SUPFAM" id="SSF48452">
    <property type="entry name" value="TPR-like"/>
    <property type="match status" value="1"/>
</dbReference>
<dbReference type="InterPro" id="IPR018060">
    <property type="entry name" value="HTH_AraC"/>
</dbReference>
<evidence type="ECO:0000256" key="2">
    <source>
        <dbReference type="SAM" id="Phobius"/>
    </source>
</evidence>
<evidence type="ECO:0000313" key="5">
    <source>
        <dbReference type="Proteomes" id="UP000256326"/>
    </source>
</evidence>
<protein>
    <recommendedName>
        <fullName evidence="3">HTH araC/xylS-type domain-containing protein</fullName>
    </recommendedName>
</protein>
<dbReference type="Proteomes" id="UP000256326">
    <property type="component" value="Unassembled WGS sequence"/>
</dbReference>
<accession>A0A3D9CTV1</accession>
<dbReference type="GO" id="GO:0043565">
    <property type="term" value="F:sequence-specific DNA binding"/>
    <property type="evidence" value="ECO:0007669"/>
    <property type="project" value="InterPro"/>
</dbReference>
<dbReference type="PANTHER" id="PTHR43280:SF2">
    <property type="entry name" value="HTH-TYPE TRANSCRIPTIONAL REGULATOR EXSA"/>
    <property type="match status" value="1"/>
</dbReference>
<dbReference type="Gene3D" id="1.25.40.10">
    <property type="entry name" value="Tetratricopeptide repeat domain"/>
    <property type="match status" value="1"/>
</dbReference>
<feature type="transmembrane region" description="Helical" evidence="2">
    <location>
        <begin position="143"/>
        <end position="163"/>
    </location>
</feature>
<keyword evidence="1" id="KW-0238">DNA-binding</keyword>
<dbReference type="Gene3D" id="1.10.10.60">
    <property type="entry name" value="Homeodomain-like"/>
    <property type="match status" value="2"/>
</dbReference>
<evidence type="ECO:0000256" key="1">
    <source>
        <dbReference type="ARBA" id="ARBA00023125"/>
    </source>
</evidence>
<keyword evidence="2" id="KW-1133">Transmembrane helix</keyword>
<gene>
    <name evidence="4" type="ORF">DRF58_12980</name>
</gene>
<organism evidence="4 5">
    <name type="scientific">Epilithonimonas hispanica</name>
    <dbReference type="NCBI Taxonomy" id="358687"/>
    <lineage>
        <taxon>Bacteria</taxon>
        <taxon>Pseudomonadati</taxon>
        <taxon>Bacteroidota</taxon>
        <taxon>Flavobacteriia</taxon>
        <taxon>Flavobacteriales</taxon>
        <taxon>Weeksellaceae</taxon>
        <taxon>Chryseobacterium group</taxon>
        <taxon>Epilithonimonas</taxon>
    </lineage>
</organism>
<dbReference type="Pfam" id="PF12833">
    <property type="entry name" value="HTH_18"/>
    <property type="match status" value="1"/>
</dbReference>
<dbReference type="InterPro" id="IPR011990">
    <property type="entry name" value="TPR-like_helical_dom_sf"/>
</dbReference>
<dbReference type="SMART" id="SM00342">
    <property type="entry name" value="HTH_ARAC"/>
    <property type="match status" value="1"/>
</dbReference>
<dbReference type="PROSITE" id="PS01124">
    <property type="entry name" value="HTH_ARAC_FAMILY_2"/>
    <property type="match status" value="1"/>
</dbReference>
<dbReference type="PANTHER" id="PTHR43280">
    <property type="entry name" value="ARAC-FAMILY TRANSCRIPTIONAL REGULATOR"/>
    <property type="match status" value="1"/>
</dbReference>
<keyword evidence="2" id="KW-0472">Membrane</keyword>
<sequence>MKSRGISEFNNNKYLAAIENLDQSLKLMRDDFAWMSVDYFNIGKSYLALNNEDLAITNFKKIDSIFNKQEFLLPELRENYELLINHYKKKKDSEKQLYYTTQLLKADSIISKDFASLSLKIHKEYDTSTLIEEKGRLETANTWGIYMIFGLLITAILLVYVLFKRHKKGKETLDKYHILQEKLLTDNYIARLEKPTPTPIANQENSEDKKPQITETIKNDLLLKLRKFEEKKQFNQKGLTIHKLAIQFETNSNYLSHVINEQKGMNFNRYLGDLRIRHITYLLFEKNIYLNYTIDSLAKECGIASRQNFSDLFFEINGIRPTDFIRKRKQEIEDISYPKIKNATSLVSDN</sequence>